<keyword evidence="7 9" id="KW-0472">Membrane</keyword>
<dbReference type="SUPFAM" id="SSF57850">
    <property type="entry name" value="RING/U-box"/>
    <property type="match status" value="1"/>
</dbReference>
<dbReference type="Gene3D" id="3.30.40.10">
    <property type="entry name" value="Zinc/RING finger domain, C3HC4 (zinc finger)"/>
    <property type="match status" value="1"/>
</dbReference>
<dbReference type="PANTHER" id="PTHR46283">
    <property type="entry name" value="E3 UBIQUITIN-PROTEIN LIGASE MARCH5"/>
    <property type="match status" value="1"/>
</dbReference>
<keyword evidence="4" id="KW-0863">Zinc-finger</keyword>
<evidence type="ECO:0000256" key="9">
    <source>
        <dbReference type="SAM" id="Phobius"/>
    </source>
</evidence>
<evidence type="ECO:0000313" key="12">
    <source>
        <dbReference type="Proteomes" id="UP001175211"/>
    </source>
</evidence>
<gene>
    <name evidence="11" type="ORF">EV420DRAFT_153323</name>
</gene>
<dbReference type="GeneID" id="85356303"/>
<keyword evidence="3" id="KW-0479">Metal-binding</keyword>
<dbReference type="PROSITE" id="PS51292">
    <property type="entry name" value="ZF_RING_CH"/>
    <property type="match status" value="1"/>
</dbReference>
<sequence>MPVRRPRKRKFGGEKSGSWWNEIKARACQGRARFLLTITMSGSPPTIRDLATKECFICQQDNGPVESWVHPCECTLVAHQACLLRMIEALPKTTRAACPQCGFKYRIIKTKSLPLELLRLGNSLCNICGTMFSMATICGVIVLTGSSLVSVLRSYGMYSMRFLFGDTIFDTLLTSDTSSWPWSTWLTVPLLALRCLFTGEPFRFRHLLAYVLILPSQPPRNVRERLMRESSSRFGLFSLPYDSLSFQWPPTRLQFGCYIYITHFVYDYLRGHTIWACLLPIRPYLVSNIMFFIRWRRNRTRRIENGGDPNAPQEIDMPPLDNGRAPPPEEPRFAPEVGDRPPLWMARRILQSQSSPMLEAMFLPAIARGMGYLLHELAQHYFPLQRVLGIRPTVATVGLSLPFANKIMWDQTLNNTYYWIKFSAWVWSETDPVWLRNTIGLGIFVLLKDALSPTASVVTKKRDRESSR</sequence>
<evidence type="ECO:0000256" key="4">
    <source>
        <dbReference type="ARBA" id="ARBA00022771"/>
    </source>
</evidence>
<evidence type="ECO:0000256" key="7">
    <source>
        <dbReference type="ARBA" id="ARBA00023136"/>
    </source>
</evidence>
<comment type="caution">
    <text evidence="11">The sequence shown here is derived from an EMBL/GenBank/DDBJ whole genome shotgun (WGS) entry which is preliminary data.</text>
</comment>
<name>A0AA39MLC9_ARMTA</name>
<accession>A0AA39MLC9</accession>
<dbReference type="RefSeq" id="XP_060322780.1">
    <property type="nucleotide sequence ID" value="XM_060472755.1"/>
</dbReference>
<evidence type="ECO:0000256" key="5">
    <source>
        <dbReference type="ARBA" id="ARBA00022833"/>
    </source>
</evidence>
<keyword evidence="5" id="KW-0862">Zinc</keyword>
<feature type="compositionally biased region" description="Basic and acidic residues" evidence="8">
    <location>
        <begin position="327"/>
        <end position="336"/>
    </location>
</feature>
<comment type="subcellular location">
    <subcellularLocation>
        <location evidence="1">Membrane</location>
        <topology evidence="1">Multi-pass membrane protein</topology>
    </subcellularLocation>
</comment>
<feature type="transmembrane region" description="Helical" evidence="9">
    <location>
        <begin position="273"/>
        <end position="293"/>
    </location>
</feature>
<feature type="region of interest" description="Disordered" evidence="8">
    <location>
        <begin position="303"/>
        <end position="336"/>
    </location>
</feature>
<dbReference type="EMBL" id="JAUEPS010000102">
    <property type="protein sequence ID" value="KAK0437959.1"/>
    <property type="molecule type" value="Genomic_DNA"/>
</dbReference>
<evidence type="ECO:0000313" key="11">
    <source>
        <dbReference type="EMBL" id="KAK0437959.1"/>
    </source>
</evidence>
<evidence type="ECO:0000256" key="8">
    <source>
        <dbReference type="SAM" id="MobiDB-lite"/>
    </source>
</evidence>
<evidence type="ECO:0000256" key="6">
    <source>
        <dbReference type="ARBA" id="ARBA00022989"/>
    </source>
</evidence>
<keyword evidence="2 9" id="KW-0812">Transmembrane</keyword>
<proteinExistence type="predicted"/>
<keyword evidence="12" id="KW-1185">Reference proteome</keyword>
<dbReference type="GO" id="GO:0016020">
    <property type="term" value="C:membrane"/>
    <property type="evidence" value="ECO:0007669"/>
    <property type="project" value="UniProtKB-SubCell"/>
</dbReference>
<evidence type="ECO:0000259" key="10">
    <source>
        <dbReference type="PROSITE" id="PS51292"/>
    </source>
</evidence>
<feature type="transmembrane region" description="Helical" evidence="9">
    <location>
        <begin position="124"/>
        <end position="152"/>
    </location>
</feature>
<keyword evidence="6 9" id="KW-1133">Transmembrane helix</keyword>
<protein>
    <recommendedName>
        <fullName evidence="10">RING-CH-type domain-containing protein</fullName>
    </recommendedName>
</protein>
<organism evidence="11 12">
    <name type="scientific">Armillaria tabescens</name>
    <name type="common">Ringless honey mushroom</name>
    <name type="synonym">Agaricus tabescens</name>
    <dbReference type="NCBI Taxonomy" id="1929756"/>
    <lineage>
        <taxon>Eukaryota</taxon>
        <taxon>Fungi</taxon>
        <taxon>Dikarya</taxon>
        <taxon>Basidiomycota</taxon>
        <taxon>Agaricomycotina</taxon>
        <taxon>Agaricomycetes</taxon>
        <taxon>Agaricomycetidae</taxon>
        <taxon>Agaricales</taxon>
        <taxon>Marasmiineae</taxon>
        <taxon>Physalacriaceae</taxon>
        <taxon>Desarmillaria</taxon>
    </lineage>
</organism>
<dbReference type="InterPro" id="IPR013083">
    <property type="entry name" value="Znf_RING/FYVE/PHD"/>
</dbReference>
<evidence type="ECO:0000256" key="3">
    <source>
        <dbReference type="ARBA" id="ARBA00022723"/>
    </source>
</evidence>
<dbReference type="GO" id="GO:0008270">
    <property type="term" value="F:zinc ion binding"/>
    <property type="evidence" value="ECO:0007669"/>
    <property type="project" value="UniProtKB-KW"/>
</dbReference>
<dbReference type="Proteomes" id="UP001175211">
    <property type="component" value="Unassembled WGS sequence"/>
</dbReference>
<feature type="domain" description="RING-CH-type" evidence="10">
    <location>
        <begin position="47"/>
        <end position="108"/>
    </location>
</feature>
<reference evidence="11" key="1">
    <citation type="submission" date="2023-06" db="EMBL/GenBank/DDBJ databases">
        <authorList>
            <consortium name="Lawrence Berkeley National Laboratory"/>
            <person name="Ahrendt S."/>
            <person name="Sahu N."/>
            <person name="Indic B."/>
            <person name="Wong-Bajracharya J."/>
            <person name="Merenyi Z."/>
            <person name="Ke H.-M."/>
            <person name="Monk M."/>
            <person name="Kocsube S."/>
            <person name="Drula E."/>
            <person name="Lipzen A."/>
            <person name="Balint B."/>
            <person name="Henrissat B."/>
            <person name="Andreopoulos B."/>
            <person name="Martin F.M."/>
            <person name="Harder C.B."/>
            <person name="Rigling D."/>
            <person name="Ford K.L."/>
            <person name="Foster G.D."/>
            <person name="Pangilinan J."/>
            <person name="Papanicolaou A."/>
            <person name="Barry K."/>
            <person name="LaButti K."/>
            <person name="Viragh M."/>
            <person name="Koriabine M."/>
            <person name="Yan M."/>
            <person name="Riley R."/>
            <person name="Champramary S."/>
            <person name="Plett K.L."/>
            <person name="Tsai I.J."/>
            <person name="Slot J."/>
            <person name="Sipos G."/>
            <person name="Plett J."/>
            <person name="Nagy L.G."/>
            <person name="Grigoriev I.V."/>
        </authorList>
    </citation>
    <scope>NUCLEOTIDE SEQUENCE</scope>
    <source>
        <strain evidence="11">CCBAS 213</strain>
    </source>
</reference>
<evidence type="ECO:0000256" key="1">
    <source>
        <dbReference type="ARBA" id="ARBA00004141"/>
    </source>
</evidence>
<dbReference type="AlphaFoldDB" id="A0AA39MLC9"/>
<evidence type="ECO:0000256" key="2">
    <source>
        <dbReference type="ARBA" id="ARBA00022692"/>
    </source>
</evidence>
<dbReference type="InterPro" id="IPR011016">
    <property type="entry name" value="Znf_RING-CH"/>
</dbReference>